<dbReference type="OrthoDB" id="5984008at2759"/>
<dbReference type="FunFam" id="1.10.287.70:FF:000199">
    <property type="entry name" value="Glutamate receptor ionotropic, NMDA 2B"/>
    <property type="match status" value="1"/>
</dbReference>
<keyword evidence="4" id="KW-1003">Cell membrane</keyword>
<evidence type="ECO:0000256" key="2">
    <source>
        <dbReference type="ARBA" id="ARBA00008685"/>
    </source>
</evidence>
<dbReference type="InterPro" id="IPR028082">
    <property type="entry name" value="Peripla_BP_I"/>
</dbReference>
<feature type="binding site" evidence="16">
    <location>
        <position position="749"/>
    </location>
    <ligand>
        <name>L-glutamate</name>
        <dbReference type="ChEBI" id="CHEBI:29985"/>
    </ligand>
</feature>
<keyword evidence="9 19" id="KW-0472">Membrane</keyword>
<feature type="disulfide bond" evidence="17">
    <location>
        <begin position="977"/>
        <end position="1030"/>
    </location>
</feature>
<feature type="domain" description="Ionotropic glutamate receptor C-terminal" evidence="20">
    <location>
        <begin position="671"/>
        <end position="1028"/>
    </location>
</feature>
<comment type="subcellular location">
    <subcellularLocation>
        <location evidence="1">Cell membrane</location>
        <topology evidence="1">Multi-pass membrane protein</topology>
    </subcellularLocation>
    <subcellularLocation>
        <location evidence="15">Postsynaptic cell membrane</location>
    </subcellularLocation>
</comment>
<evidence type="ECO:0000256" key="16">
    <source>
        <dbReference type="PIRSR" id="PIRSR601508-1"/>
    </source>
</evidence>
<evidence type="ECO:0000256" key="10">
    <source>
        <dbReference type="ARBA" id="ARBA00023170"/>
    </source>
</evidence>
<dbReference type="InterPro" id="IPR001828">
    <property type="entry name" value="ANF_lig-bd_rcpt"/>
</dbReference>
<evidence type="ECO:0000259" key="20">
    <source>
        <dbReference type="SMART" id="SM00079"/>
    </source>
</evidence>
<dbReference type="RefSeq" id="XP_034117174.1">
    <property type="nucleotide sequence ID" value="XM_034261283.2"/>
</dbReference>
<evidence type="ECO:0000256" key="1">
    <source>
        <dbReference type="ARBA" id="ARBA00004651"/>
    </source>
</evidence>
<dbReference type="GO" id="GO:0015276">
    <property type="term" value="F:ligand-gated monoatomic ion channel activity"/>
    <property type="evidence" value="ECO:0007669"/>
    <property type="project" value="InterPro"/>
</dbReference>
<dbReference type="PANTHER" id="PTHR18966">
    <property type="entry name" value="IONOTROPIC GLUTAMATE RECEPTOR"/>
    <property type="match status" value="1"/>
</dbReference>
<dbReference type="SMART" id="SM00918">
    <property type="entry name" value="Lig_chan-Glu_bd"/>
    <property type="match status" value="1"/>
</dbReference>
<evidence type="ECO:0000256" key="3">
    <source>
        <dbReference type="ARBA" id="ARBA00022448"/>
    </source>
</evidence>
<dbReference type="SMART" id="SM00079">
    <property type="entry name" value="PBPe"/>
    <property type="match status" value="1"/>
</dbReference>
<evidence type="ECO:0000256" key="13">
    <source>
        <dbReference type="ARBA" id="ARBA00023286"/>
    </source>
</evidence>
<keyword evidence="8" id="KW-0406">Ion transport</keyword>
<sequence>MVELMAHAVQQQHPQQHESNSSNNKNNAQTPQSIWTKRKLTRGSSKTKKVKLKCGTQHATAAAAATSATTSATVAAKPSDRSKKHLIFFNSMSTSTTATATATTTATSCSVVDDSCAVDIAATINNNNNNNSNIDRNCNTANSNKNHNSNIRTAATTRRIAATTWTATSTAINDNKMKSSSSSLLLLPMMWLLLLLSIADSGAALRLTNGGNSLSKVVGANKEQLNIGLIAPHTNFGKREYLRSINNAVAALSKARGNKLTFLKDYSFEQKNIHFDMMSLTPSPTAILSTLCKEFLRVNVSAILYMMNNEQFGHSTASAQYFLQLAGYLGIPVISWNADNSGLERRASQSTLQLQLAPSIEHQSAAMLSILERYKWHQFSVVTSQIAGHDDFVQAVRERVAEMQEHFKFTILNSIVVTRTSDLMELVNSEARVMLLYATQTEAITILRAADEMKLTGENYVWVVSQSVIEKKDAHSQFPVGMLGVHFDTSSAALMNEISNAIKIYSYGVEAYLTDPANRDRRLTTQSLSCEDEGRGRWDNGEIFFKYLRNVSIEGDLNKPNIEFTADGDLKSAELKIMNLRPSANNKNLVWEEIGVWKSWETQRLDIRDIAWPGNSHAPPQGVPEKFHLKITFLEEAPYINLSPADPVSGKCLMDRGVLCRVAADHEMAADIDVGQAHRNESFYQCCSGFCIDLLEKFAEELGFTYELVRVEDGKWGTLENGKWNGLIADLVNRKTDMVLTSLMINTEREAVVDFSEPFMETGIAIVVAKRTGIISPTAFLEPFDTASWMLVGIVAIQAATFMIFLFEWLSPSGYDMKLYLQNTNVTPYRFSLFRTYWLVWAVLFQAAVHVDSPRGFTSRFMTNVWALFAVVFLAIYTANLAAFMITREEFHEFSGLNDSRLVHPYSHKPSFKFGTIPYSHTDSTIHKYFKDMHYYMKQYNKTSVADGVAAVLNGNLDSFIYDGTVLDYLVAQDEDCRLMTVGSWYAMTGYGLAFSRNSKYVQMFNKRLLEFRANGDLERLRRYWMTGTCRPGKQEHKSSDPLALEQFLSAFLLLMAGILLAALLLLLEHVYFKYIRKRLAKKDGGHCCALISLSMGKSLTFRGAVYEATEILKKHRCNDPICDTHLWKVKHELDMSRLRVRQLEKVMDKHGIKAPQLRLASSSDLLNHHHLKERPPLLGNLSLAASAQDLYRWSYKTEIAEMETVL</sequence>
<feature type="binding site" evidence="16">
    <location>
        <position position="922"/>
    </location>
    <ligand>
        <name>L-glutamate</name>
        <dbReference type="ChEBI" id="CHEBI:29985"/>
    </ligand>
</feature>
<evidence type="ECO:0000256" key="8">
    <source>
        <dbReference type="ARBA" id="ARBA00023065"/>
    </source>
</evidence>
<dbReference type="Proteomes" id="UP000515160">
    <property type="component" value="Chromosome X"/>
</dbReference>
<comment type="similarity">
    <text evidence="2">Belongs to the glutamate-gated ion channel (TC 1.A.10.1) family.</text>
</comment>
<evidence type="ECO:0000256" key="17">
    <source>
        <dbReference type="PIRSR" id="PIRSR601508-3"/>
    </source>
</evidence>
<dbReference type="Pfam" id="PF00060">
    <property type="entry name" value="Lig_chan"/>
    <property type="match status" value="1"/>
</dbReference>
<evidence type="ECO:0000256" key="18">
    <source>
        <dbReference type="SAM" id="MobiDB-lite"/>
    </source>
</evidence>
<dbReference type="FunFam" id="3.40.190.10:FF:000157">
    <property type="entry name" value="Glutamate receptor ionotropic, NMDA 2B"/>
    <property type="match status" value="1"/>
</dbReference>
<gene>
    <name evidence="23 24 25" type="primary">LOC117576494</name>
</gene>
<name>A0A6P8XV71_DROAB</name>
<dbReference type="InterPro" id="IPR015683">
    <property type="entry name" value="Ionotropic_Glu_rcpt"/>
</dbReference>
<feature type="region of interest" description="Disordered" evidence="18">
    <location>
        <begin position="1"/>
        <end position="49"/>
    </location>
</feature>
<feature type="transmembrane region" description="Helical" evidence="19">
    <location>
        <begin position="861"/>
        <end position="886"/>
    </location>
</feature>
<dbReference type="PRINTS" id="PR00177">
    <property type="entry name" value="NMDARECEPTOR"/>
</dbReference>
<keyword evidence="6 19" id="KW-1133">Transmembrane helix</keyword>
<keyword evidence="7" id="KW-0770">Synapse</keyword>
<organism evidence="22 24">
    <name type="scientific">Drosophila albomicans</name>
    <name type="common">Fruit fly</name>
    <dbReference type="NCBI Taxonomy" id="7291"/>
    <lineage>
        <taxon>Eukaryota</taxon>
        <taxon>Metazoa</taxon>
        <taxon>Ecdysozoa</taxon>
        <taxon>Arthropoda</taxon>
        <taxon>Hexapoda</taxon>
        <taxon>Insecta</taxon>
        <taxon>Pterygota</taxon>
        <taxon>Neoptera</taxon>
        <taxon>Endopterygota</taxon>
        <taxon>Diptera</taxon>
        <taxon>Brachycera</taxon>
        <taxon>Muscomorpha</taxon>
        <taxon>Ephydroidea</taxon>
        <taxon>Drosophilidae</taxon>
        <taxon>Drosophila</taxon>
    </lineage>
</organism>
<evidence type="ECO:0000313" key="24">
    <source>
        <dbReference type="RefSeq" id="XP_034117174.1"/>
    </source>
</evidence>
<dbReference type="CTD" id="31107"/>
<dbReference type="FunFam" id="3.40.190.10:FF:000143">
    <property type="entry name" value="Glutamate receptor ionotropic, NMDA 2B"/>
    <property type="match status" value="1"/>
</dbReference>
<evidence type="ECO:0000256" key="9">
    <source>
        <dbReference type="ARBA" id="ARBA00023136"/>
    </source>
</evidence>
<evidence type="ECO:0000313" key="23">
    <source>
        <dbReference type="RefSeq" id="XP_034117165.1"/>
    </source>
</evidence>
<dbReference type="FunFam" id="3.40.50.2300:FF:000193">
    <property type="entry name" value="Glutamate receptor ionotropic, NMDA 2B"/>
    <property type="match status" value="1"/>
</dbReference>
<feature type="transmembrane region" description="Helical" evidence="19">
    <location>
        <begin position="831"/>
        <end position="849"/>
    </location>
</feature>
<evidence type="ECO:0000256" key="7">
    <source>
        <dbReference type="ARBA" id="ARBA00023018"/>
    </source>
</evidence>
<dbReference type="Gene3D" id="3.40.50.2300">
    <property type="match status" value="2"/>
</dbReference>
<dbReference type="SUPFAM" id="SSF53822">
    <property type="entry name" value="Periplasmic binding protein-like I"/>
    <property type="match status" value="1"/>
</dbReference>
<feature type="compositionally biased region" description="Basic residues" evidence="18">
    <location>
        <begin position="36"/>
        <end position="49"/>
    </location>
</feature>
<dbReference type="RefSeq" id="XP_034117165.1">
    <property type="nucleotide sequence ID" value="XM_034261274.2"/>
</dbReference>
<evidence type="ECO:0000256" key="5">
    <source>
        <dbReference type="ARBA" id="ARBA00022692"/>
    </source>
</evidence>
<dbReference type="AlphaFoldDB" id="A0A6P8XV71"/>
<evidence type="ECO:0000256" key="15">
    <source>
        <dbReference type="ARBA" id="ARBA00034100"/>
    </source>
</evidence>
<protein>
    <submittedName>
        <fullName evidence="23 24">Glutamate receptor ionotropic, NMDA 2B isoform X1</fullName>
    </submittedName>
</protein>
<dbReference type="CDD" id="cd13718">
    <property type="entry name" value="PBP2_iGluR_NMDA_Nr2"/>
    <property type="match status" value="1"/>
</dbReference>
<keyword evidence="12" id="KW-0628">Postsynaptic cell membrane</keyword>
<feature type="transmembrane region" description="Helical" evidence="19">
    <location>
        <begin position="1048"/>
        <end position="1068"/>
    </location>
</feature>
<keyword evidence="17" id="KW-1015">Disulfide bond</keyword>
<dbReference type="SUPFAM" id="SSF53850">
    <property type="entry name" value="Periplasmic binding protein-like II"/>
    <property type="match status" value="1"/>
</dbReference>
<feature type="compositionally biased region" description="Low complexity" evidence="18">
    <location>
        <begin position="10"/>
        <end position="24"/>
    </location>
</feature>
<proteinExistence type="inferred from homology"/>
<evidence type="ECO:0000259" key="21">
    <source>
        <dbReference type="SMART" id="SM00918"/>
    </source>
</evidence>
<accession>A0A6P8XV71</accession>
<evidence type="ECO:0000256" key="4">
    <source>
        <dbReference type="ARBA" id="ARBA00022475"/>
    </source>
</evidence>
<dbReference type="InterPro" id="IPR019594">
    <property type="entry name" value="Glu/Gly-bd"/>
</dbReference>
<keyword evidence="5 19" id="KW-0812">Transmembrane</keyword>
<keyword evidence="3" id="KW-0813">Transport</keyword>
<dbReference type="GO" id="GO:0038023">
    <property type="term" value="F:signaling receptor activity"/>
    <property type="evidence" value="ECO:0007669"/>
    <property type="project" value="InterPro"/>
</dbReference>
<evidence type="ECO:0000256" key="6">
    <source>
        <dbReference type="ARBA" id="ARBA00022989"/>
    </source>
</evidence>
<feature type="compositionally biased region" description="Polar residues" evidence="18">
    <location>
        <begin position="25"/>
        <end position="35"/>
    </location>
</feature>
<keyword evidence="13" id="KW-1071">Ligand-gated ion channel</keyword>
<dbReference type="GO" id="GO:0045211">
    <property type="term" value="C:postsynaptic membrane"/>
    <property type="evidence" value="ECO:0007669"/>
    <property type="project" value="UniProtKB-SubCell"/>
</dbReference>
<dbReference type="RefSeq" id="XP_051861462.1">
    <property type="nucleotide sequence ID" value="XM_052005502.1"/>
</dbReference>
<reference evidence="23 24" key="1">
    <citation type="submission" date="2025-04" db="UniProtKB">
        <authorList>
            <consortium name="RefSeq"/>
        </authorList>
    </citation>
    <scope>IDENTIFICATION</scope>
    <source>
        <strain evidence="23 24">15112-1751.03</strain>
        <tissue evidence="23 24">Whole Adult</tissue>
    </source>
</reference>
<dbReference type="GeneID" id="117576494"/>
<dbReference type="Gene3D" id="3.40.190.10">
    <property type="entry name" value="Periplasmic binding protein-like II"/>
    <property type="match status" value="3"/>
</dbReference>
<dbReference type="FunFam" id="3.40.190.10:FF:000155">
    <property type="entry name" value="Glutamate receptor ionotropic, NMDA 2B"/>
    <property type="match status" value="1"/>
</dbReference>
<evidence type="ECO:0000256" key="14">
    <source>
        <dbReference type="ARBA" id="ARBA00023303"/>
    </source>
</evidence>
<evidence type="ECO:0000256" key="11">
    <source>
        <dbReference type="ARBA" id="ARBA00023180"/>
    </source>
</evidence>
<keyword evidence="10 23" id="KW-0675">Receptor</keyword>
<dbReference type="Pfam" id="PF01094">
    <property type="entry name" value="ANF_receptor"/>
    <property type="match status" value="1"/>
</dbReference>
<feature type="domain" description="Ionotropic glutamate receptor L-glutamate and glycine-binding" evidence="21">
    <location>
        <begin position="675"/>
        <end position="733"/>
    </location>
</feature>
<feature type="binding site" evidence="16">
    <location>
        <position position="963"/>
    </location>
    <ligand>
        <name>L-glutamate</name>
        <dbReference type="ChEBI" id="CHEBI:29985"/>
    </ligand>
</feature>
<dbReference type="Pfam" id="PF10613">
    <property type="entry name" value="Lig_chan-Glu_bd"/>
    <property type="match status" value="1"/>
</dbReference>
<keyword evidence="14" id="KW-0407">Ion channel</keyword>
<dbReference type="InterPro" id="IPR001320">
    <property type="entry name" value="Iontro_rcpt_C"/>
</dbReference>
<evidence type="ECO:0000256" key="19">
    <source>
        <dbReference type="SAM" id="Phobius"/>
    </source>
</evidence>
<feature type="transmembrane region" description="Helical" evidence="19">
    <location>
        <begin position="789"/>
        <end position="810"/>
    </location>
</feature>
<keyword evidence="11" id="KW-0325">Glycoprotein</keyword>
<dbReference type="InterPro" id="IPR001508">
    <property type="entry name" value="Iono_Glu_rcpt_met"/>
</dbReference>
<keyword evidence="22" id="KW-1185">Reference proteome</keyword>
<evidence type="ECO:0000256" key="12">
    <source>
        <dbReference type="ARBA" id="ARBA00023257"/>
    </source>
</evidence>
<evidence type="ECO:0000313" key="25">
    <source>
        <dbReference type="RefSeq" id="XP_051861462.1"/>
    </source>
</evidence>
<evidence type="ECO:0000313" key="22">
    <source>
        <dbReference type="Proteomes" id="UP000515160"/>
    </source>
</evidence>